<dbReference type="OrthoDB" id="10047078at2759"/>
<dbReference type="InterPro" id="IPR015422">
    <property type="entry name" value="PyrdxlP-dep_Trfase_small"/>
</dbReference>
<dbReference type="InterPro" id="IPR015424">
    <property type="entry name" value="PyrdxlP-dep_Trfase"/>
</dbReference>
<name>A0A8E2JGS7_9PEZI</name>
<comment type="cofactor">
    <cofactor evidence="1 3">
        <name>pyridoxal 5'-phosphate</name>
        <dbReference type="ChEBI" id="CHEBI:597326"/>
    </cofactor>
</comment>
<evidence type="ECO:0000256" key="1">
    <source>
        <dbReference type="ARBA" id="ARBA00001933"/>
    </source>
</evidence>
<sequence>MSAKIETPSGHAIPPAPRHSITVHLPKWSSVLRFVERDPTLMATFKSMYPRMMIHRDIKMLTQKICEFVGAEGQACLLFPSPKSALECVSFATSASHGDDAMSTDEISISTFVIKNHICAVFFPAPKAMFMQAFWSNAGVGISSRFAEDNLKHVELLRKLSPNDPLPMVQESSAQSILRKRIAGLLERAPAGPPRQAKVAEGDVYLFQSGMAAIYRVHQYLLNEHNASTVLFGFAFHSTLHVFEDFGPGYKLLGLGTPEELDQLEAHLKEKAIEGKQVQAVWAEYPSNPLLITPDLGRLRKLADEYHFVLIIDDTIGSFCNVDVLGAADIVVTSLTKTFSGYADVLAASAVLNPSSKIYPRLKSMFQKFYSNDFYNGDAEALEQNSRDYLSRSTILNKNALRLVEYFQAQAADPESSVVRVYYPTIGWSAPNYKERMRPATEEFTPGYGCLFCVEFDTVEAIAAFYDNLNVHLGPHLGAHLTLAIPYVKILYGKELDWAAKYDLRETQIRISTGLEDTELLLEDFKVAVRAA</sequence>
<dbReference type="GO" id="GO:0003962">
    <property type="term" value="F:cystathionine gamma-synthase activity"/>
    <property type="evidence" value="ECO:0007669"/>
    <property type="project" value="TreeGrafter"/>
</dbReference>
<proteinExistence type="inferred from homology"/>
<dbReference type="PANTHER" id="PTHR42699:SF1">
    <property type="entry name" value="CYSTATHIONINE GAMMA-SYNTHASE-RELATED"/>
    <property type="match status" value="1"/>
</dbReference>
<dbReference type="Gene3D" id="3.40.640.10">
    <property type="entry name" value="Type I PLP-dependent aspartate aminotransferase-like (Major domain)"/>
    <property type="match status" value="1"/>
</dbReference>
<keyword evidence="2 3" id="KW-0663">Pyridoxal phosphate</keyword>
<evidence type="ECO:0000313" key="5">
    <source>
        <dbReference type="Proteomes" id="UP000250266"/>
    </source>
</evidence>
<dbReference type="SUPFAM" id="SSF53383">
    <property type="entry name" value="PLP-dependent transferases"/>
    <property type="match status" value="1"/>
</dbReference>
<accession>A0A8E2JGS7</accession>
<dbReference type="Proteomes" id="UP000250266">
    <property type="component" value="Unassembled WGS sequence"/>
</dbReference>
<dbReference type="InterPro" id="IPR051750">
    <property type="entry name" value="Trans-sulfuration_enzymes"/>
</dbReference>
<dbReference type="GO" id="GO:0019346">
    <property type="term" value="P:transsulfuration"/>
    <property type="evidence" value="ECO:0007669"/>
    <property type="project" value="InterPro"/>
</dbReference>
<dbReference type="GO" id="GO:0030170">
    <property type="term" value="F:pyridoxal phosphate binding"/>
    <property type="evidence" value="ECO:0007669"/>
    <property type="project" value="InterPro"/>
</dbReference>
<protein>
    <submittedName>
        <fullName evidence="4">Cystathionine gamma-synthase, converts cysteine into cystathionine</fullName>
    </submittedName>
</protein>
<gene>
    <name evidence="4" type="ORF">K432DRAFT_433702</name>
</gene>
<dbReference type="Gene3D" id="3.90.1150.10">
    <property type="entry name" value="Aspartate Aminotransferase, domain 1"/>
    <property type="match status" value="1"/>
</dbReference>
<evidence type="ECO:0000313" key="4">
    <source>
        <dbReference type="EMBL" id="OCK82085.1"/>
    </source>
</evidence>
<dbReference type="InterPro" id="IPR015421">
    <property type="entry name" value="PyrdxlP-dep_Trfase_major"/>
</dbReference>
<reference evidence="4 5" key="1">
    <citation type="journal article" date="2016" name="Nat. Commun.">
        <title>Ectomycorrhizal ecology is imprinted in the genome of the dominant symbiotic fungus Cenococcum geophilum.</title>
        <authorList>
            <consortium name="DOE Joint Genome Institute"/>
            <person name="Peter M."/>
            <person name="Kohler A."/>
            <person name="Ohm R.A."/>
            <person name="Kuo A."/>
            <person name="Krutzmann J."/>
            <person name="Morin E."/>
            <person name="Arend M."/>
            <person name="Barry K.W."/>
            <person name="Binder M."/>
            <person name="Choi C."/>
            <person name="Clum A."/>
            <person name="Copeland A."/>
            <person name="Grisel N."/>
            <person name="Haridas S."/>
            <person name="Kipfer T."/>
            <person name="LaButti K."/>
            <person name="Lindquist E."/>
            <person name="Lipzen A."/>
            <person name="Maire R."/>
            <person name="Meier B."/>
            <person name="Mihaltcheva S."/>
            <person name="Molinier V."/>
            <person name="Murat C."/>
            <person name="Poggeler S."/>
            <person name="Quandt C.A."/>
            <person name="Sperisen C."/>
            <person name="Tritt A."/>
            <person name="Tisserant E."/>
            <person name="Crous P.W."/>
            <person name="Henrissat B."/>
            <person name="Nehls U."/>
            <person name="Egli S."/>
            <person name="Spatafora J.W."/>
            <person name="Grigoriev I.V."/>
            <person name="Martin F.M."/>
        </authorList>
    </citation>
    <scope>NUCLEOTIDE SEQUENCE [LARGE SCALE GENOMIC DNA]</scope>
    <source>
        <strain evidence="4 5">CBS 459.81</strain>
    </source>
</reference>
<dbReference type="InterPro" id="IPR000277">
    <property type="entry name" value="Cys/Met-Metab_PyrdxlP-dep_enz"/>
</dbReference>
<organism evidence="4 5">
    <name type="scientific">Lepidopterella palustris CBS 459.81</name>
    <dbReference type="NCBI Taxonomy" id="1314670"/>
    <lineage>
        <taxon>Eukaryota</taxon>
        <taxon>Fungi</taxon>
        <taxon>Dikarya</taxon>
        <taxon>Ascomycota</taxon>
        <taxon>Pezizomycotina</taxon>
        <taxon>Dothideomycetes</taxon>
        <taxon>Pleosporomycetidae</taxon>
        <taxon>Mytilinidiales</taxon>
        <taxon>Argynnaceae</taxon>
        <taxon>Lepidopterella</taxon>
    </lineage>
</organism>
<keyword evidence="5" id="KW-1185">Reference proteome</keyword>
<evidence type="ECO:0000256" key="3">
    <source>
        <dbReference type="RuleBase" id="RU362118"/>
    </source>
</evidence>
<dbReference type="PANTHER" id="PTHR42699">
    <property type="match status" value="1"/>
</dbReference>
<evidence type="ECO:0000256" key="2">
    <source>
        <dbReference type="ARBA" id="ARBA00022898"/>
    </source>
</evidence>
<dbReference type="Pfam" id="PF01053">
    <property type="entry name" value="Cys_Met_Meta_PP"/>
    <property type="match status" value="1"/>
</dbReference>
<dbReference type="AlphaFoldDB" id="A0A8E2JGS7"/>
<feature type="non-terminal residue" evidence="4">
    <location>
        <position position="532"/>
    </location>
</feature>
<comment type="similarity">
    <text evidence="3">Belongs to the trans-sulfuration enzymes family.</text>
</comment>
<dbReference type="EMBL" id="KV744899">
    <property type="protein sequence ID" value="OCK82085.1"/>
    <property type="molecule type" value="Genomic_DNA"/>
</dbReference>